<reference evidence="1" key="1">
    <citation type="submission" date="2018-05" db="EMBL/GenBank/DDBJ databases">
        <title>Draft genome of Mucuna pruriens seed.</title>
        <authorList>
            <person name="Nnadi N.E."/>
            <person name="Vos R."/>
            <person name="Hasami M.H."/>
            <person name="Devisetty U.K."/>
            <person name="Aguiy J.C."/>
        </authorList>
    </citation>
    <scope>NUCLEOTIDE SEQUENCE [LARGE SCALE GENOMIC DNA]</scope>
    <source>
        <strain evidence="1">JCA_2017</strain>
    </source>
</reference>
<protein>
    <submittedName>
        <fullName evidence="1">Uncharacterized protein</fullName>
    </submittedName>
</protein>
<proteinExistence type="predicted"/>
<organism evidence="1 2">
    <name type="scientific">Mucuna pruriens</name>
    <name type="common">Velvet bean</name>
    <name type="synonym">Dolichos pruriens</name>
    <dbReference type="NCBI Taxonomy" id="157652"/>
    <lineage>
        <taxon>Eukaryota</taxon>
        <taxon>Viridiplantae</taxon>
        <taxon>Streptophyta</taxon>
        <taxon>Embryophyta</taxon>
        <taxon>Tracheophyta</taxon>
        <taxon>Spermatophyta</taxon>
        <taxon>Magnoliopsida</taxon>
        <taxon>eudicotyledons</taxon>
        <taxon>Gunneridae</taxon>
        <taxon>Pentapetalae</taxon>
        <taxon>rosids</taxon>
        <taxon>fabids</taxon>
        <taxon>Fabales</taxon>
        <taxon>Fabaceae</taxon>
        <taxon>Papilionoideae</taxon>
        <taxon>50 kb inversion clade</taxon>
        <taxon>NPAAA clade</taxon>
        <taxon>indigoferoid/millettioid clade</taxon>
        <taxon>Phaseoleae</taxon>
        <taxon>Mucuna</taxon>
    </lineage>
</organism>
<keyword evidence="2" id="KW-1185">Reference proteome</keyword>
<gene>
    <name evidence="1" type="ORF">CR513_19504</name>
</gene>
<feature type="non-terminal residue" evidence="1">
    <location>
        <position position="1"/>
    </location>
</feature>
<sequence length="157" mass="17029">MIAIEVEESSPCIASTQCDGNEEEMRANLDLLQEEIEMAYIHEYATKARVAKRYKSMIQVHGIPSPFIERLGRGVDPVESIPGTESTSGLESASDLMSTCGCHLGTKSAFGVGILTIDDRFGMESPSSGWDVFSVPLPNTYCGSYSQNNFNAPLIPS</sequence>
<name>A0A371H4E1_MUCPR</name>
<dbReference type="OrthoDB" id="1909122at2759"/>
<comment type="caution">
    <text evidence="1">The sequence shown here is derived from an EMBL/GenBank/DDBJ whole genome shotgun (WGS) entry which is preliminary data.</text>
</comment>
<dbReference type="Proteomes" id="UP000257109">
    <property type="component" value="Unassembled WGS sequence"/>
</dbReference>
<accession>A0A371H4E1</accession>
<dbReference type="EMBL" id="QJKJ01003583">
    <property type="protein sequence ID" value="RDX97690.1"/>
    <property type="molecule type" value="Genomic_DNA"/>
</dbReference>
<evidence type="ECO:0000313" key="2">
    <source>
        <dbReference type="Proteomes" id="UP000257109"/>
    </source>
</evidence>
<evidence type="ECO:0000313" key="1">
    <source>
        <dbReference type="EMBL" id="RDX97690.1"/>
    </source>
</evidence>
<dbReference type="AlphaFoldDB" id="A0A371H4E1"/>